<dbReference type="PANTHER" id="PTHR33751:SF9">
    <property type="entry name" value="CYTOCHROME C4"/>
    <property type="match status" value="1"/>
</dbReference>
<keyword evidence="10" id="KW-1185">Reference proteome</keyword>
<dbReference type="Pfam" id="PF13442">
    <property type="entry name" value="Cytochrome_CBB3"/>
    <property type="match status" value="1"/>
</dbReference>
<gene>
    <name evidence="9" type="ORF">PYH38_001332</name>
</gene>
<feature type="domain" description="Cytochrome c" evidence="8">
    <location>
        <begin position="182"/>
        <end position="261"/>
    </location>
</feature>
<proteinExistence type="predicted"/>
<evidence type="ECO:0000313" key="9">
    <source>
        <dbReference type="EMBL" id="WEX79951.1"/>
    </source>
</evidence>
<keyword evidence="4" id="KW-0249">Electron transport</keyword>
<dbReference type="InterPro" id="IPR050597">
    <property type="entry name" value="Cytochrome_c_Oxidase_Subunit"/>
</dbReference>
<dbReference type="Gene3D" id="1.10.760.10">
    <property type="entry name" value="Cytochrome c-like domain"/>
    <property type="match status" value="3"/>
</dbReference>
<dbReference type="InterPro" id="IPR009056">
    <property type="entry name" value="Cyt_c-like_dom"/>
</dbReference>
<keyword evidence="7" id="KW-0472">Membrane</keyword>
<dbReference type="PROSITE" id="PS51007">
    <property type="entry name" value="CYTC"/>
    <property type="match status" value="3"/>
</dbReference>
<keyword evidence="3 6" id="KW-0479">Metal-binding</keyword>
<keyword evidence="2 6" id="KW-0349">Heme</keyword>
<organism evidence="9 10">
    <name type="scientific">Sinorhizobium numidicum</name>
    <dbReference type="NCBI Taxonomy" id="680248"/>
    <lineage>
        <taxon>Bacteria</taxon>
        <taxon>Pseudomonadati</taxon>
        <taxon>Pseudomonadota</taxon>
        <taxon>Alphaproteobacteria</taxon>
        <taxon>Hyphomicrobiales</taxon>
        <taxon>Rhizobiaceae</taxon>
        <taxon>Sinorhizobium/Ensifer group</taxon>
        <taxon>Sinorhizobium</taxon>
    </lineage>
</organism>
<keyword evidence="5 6" id="KW-0408">Iron</keyword>
<dbReference type="Pfam" id="PF00034">
    <property type="entry name" value="Cytochrom_C"/>
    <property type="match status" value="2"/>
</dbReference>
<dbReference type="SUPFAM" id="SSF46626">
    <property type="entry name" value="Cytochrome c"/>
    <property type="match status" value="3"/>
</dbReference>
<accession>A0ABY8CMR2</accession>
<evidence type="ECO:0000256" key="3">
    <source>
        <dbReference type="ARBA" id="ARBA00022723"/>
    </source>
</evidence>
<dbReference type="EMBL" id="CP120370">
    <property type="protein sequence ID" value="WEX79951.1"/>
    <property type="molecule type" value="Genomic_DNA"/>
</dbReference>
<evidence type="ECO:0000256" key="5">
    <source>
        <dbReference type="ARBA" id="ARBA00023004"/>
    </source>
</evidence>
<dbReference type="Proteomes" id="UP001235547">
    <property type="component" value="Chromosome 2"/>
</dbReference>
<reference evidence="9 10" key="1">
    <citation type="submission" date="2023-03" db="EMBL/GenBank/DDBJ databases">
        <authorList>
            <person name="Kaur S."/>
            <person name="Espinosa-Saiz D."/>
            <person name="Velazquez E."/>
            <person name="Menendez E."/>
            <person name="diCenzo G.C."/>
        </authorList>
    </citation>
    <scope>NUCLEOTIDE SEQUENCE [LARGE SCALE GENOMIC DNA]</scope>
    <source>
        <strain evidence="9 10">LMG 27395</strain>
    </source>
</reference>
<protein>
    <submittedName>
        <fullName evidence="9">C-type cytochrome</fullName>
    </submittedName>
</protein>
<keyword evidence="7" id="KW-0812">Transmembrane</keyword>
<sequence>MELKNLTWRTVAMAFGVAAGGLMLTGALFVWSGIYNVAASTDHLSVTTWLFEKVREQSIATHSSWIEAPPLDDEGMIRLGASHYEGGCVSCHGRPGELINPIVSGMLPSPPDLTVTIARRSPEEIFWIVKHGLKYTGMPAWPDTKRDDEVWALTAFLTHPLERTGDYSGLAGLTRGAGDEGRDGLAGSRVFTRCARCHESEGIPTNGDRIPRLAGQPEAYLLRSLREYAQRTRTSGAMQPVAYLLEDGKMRDLAAYYSALAPVADKPSAAHDPEQLRRGEAIATRGIPEEKVPACLSCHSGRQSPHFPALAGQHADYIAEQLRLWQRGGRAGTAYGRIMATIARRLGEQQIEDVSAYLASRPAVRAATLPVAEASQ</sequence>
<feature type="transmembrane region" description="Helical" evidence="7">
    <location>
        <begin position="12"/>
        <end position="34"/>
    </location>
</feature>
<name>A0ABY8CMR2_9HYPH</name>
<keyword evidence="1" id="KW-0813">Transport</keyword>
<evidence type="ECO:0000256" key="4">
    <source>
        <dbReference type="ARBA" id="ARBA00022982"/>
    </source>
</evidence>
<evidence type="ECO:0000256" key="2">
    <source>
        <dbReference type="ARBA" id="ARBA00022617"/>
    </source>
</evidence>
<dbReference type="PANTHER" id="PTHR33751">
    <property type="entry name" value="CBB3-TYPE CYTOCHROME C OXIDASE SUBUNIT FIXP"/>
    <property type="match status" value="1"/>
</dbReference>
<evidence type="ECO:0000256" key="1">
    <source>
        <dbReference type="ARBA" id="ARBA00022448"/>
    </source>
</evidence>
<dbReference type="RefSeq" id="WP_280730652.1">
    <property type="nucleotide sequence ID" value="NZ_CP120367.1"/>
</dbReference>
<evidence type="ECO:0000256" key="6">
    <source>
        <dbReference type="PROSITE-ProRule" id="PRU00433"/>
    </source>
</evidence>
<feature type="domain" description="Cytochrome c" evidence="8">
    <location>
        <begin position="274"/>
        <end position="362"/>
    </location>
</feature>
<evidence type="ECO:0000259" key="8">
    <source>
        <dbReference type="PROSITE" id="PS51007"/>
    </source>
</evidence>
<evidence type="ECO:0000256" key="7">
    <source>
        <dbReference type="SAM" id="Phobius"/>
    </source>
</evidence>
<keyword evidence="7" id="KW-1133">Transmembrane helix</keyword>
<evidence type="ECO:0000313" key="10">
    <source>
        <dbReference type="Proteomes" id="UP001235547"/>
    </source>
</evidence>
<dbReference type="InterPro" id="IPR036909">
    <property type="entry name" value="Cyt_c-like_dom_sf"/>
</dbReference>
<feature type="domain" description="Cytochrome c" evidence="8">
    <location>
        <begin position="75"/>
        <end position="161"/>
    </location>
</feature>